<dbReference type="RefSeq" id="XP_062788958.1">
    <property type="nucleotide sequence ID" value="XM_062932907.1"/>
</dbReference>
<dbReference type="GeneID" id="87953278"/>
<gene>
    <name evidence="2" type="ORF">IL334_001147</name>
</gene>
<evidence type="ECO:0008006" key="4">
    <source>
        <dbReference type="Google" id="ProtNLM"/>
    </source>
</evidence>
<accession>A0ABZ1CRA3</accession>
<evidence type="ECO:0000313" key="3">
    <source>
        <dbReference type="Proteomes" id="UP001329825"/>
    </source>
</evidence>
<keyword evidence="3" id="KW-1185">Reference proteome</keyword>
<reference evidence="2 3" key="1">
    <citation type="submission" date="2024-01" db="EMBL/GenBank/DDBJ databases">
        <title>Comparative genomics of Cryptococcus and Kwoniella reveals pathogenesis evolution and contrasting modes of karyotype evolution via chromosome fusion or intercentromeric recombination.</title>
        <authorList>
            <person name="Coelho M.A."/>
            <person name="David-Palma M."/>
            <person name="Shea T."/>
            <person name="Bowers K."/>
            <person name="McGinley-Smith S."/>
            <person name="Mohammad A.W."/>
            <person name="Gnirke A."/>
            <person name="Yurkov A.M."/>
            <person name="Nowrousian M."/>
            <person name="Sun S."/>
            <person name="Cuomo C.A."/>
            <person name="Heitman J."/>
        </authorList>
    </citation>
    <scope>NUCLEOTIDE SEQUENCE [LARGE SCALE GENOMIC DNA]</scope>
    <source>
        <strain evidence="2">CBS 11374</strain>
    </source>
</reference>
<feature type="region of interest" description="Disordered" evidence="1">
    <location>
        <begin position="44"/>
        <end position="83"/>
    </location>
</feature>
<feature type="compositionally biased region" description="Basic and acidic residues" evidence="1">
    <location>
        <begin position="44"/>
        <end position="60"/>
    </location>
</feature>
<evidence type="ECO:0000256" key="1">
    <source>
        <dbReference type="SAM" id="MobiDB-lite"/>
    </source>
</evidence>
<dbReference type="Proteomes" id="UP001329825">
    <property type="component" value="Chromosome 1"/>
</dbReference>
<proteinExistence type="predicted"/>
<dbReference type="EMBL" id="CP141881">
    <property type="protein sequence ID" value="WRT64218.1"/>
    <property type="molecule type" value="Genomic_DNA"/>
</dbReference>
<evidence type="ECO:0000313" key="2">
    <source>
        <dbReference type="EMBL" id="WRT64218.1"/>
    </source>
</evidence>
<sequence>MRTSNEMTIEPRILKKPRKSKDKAMKLIDQGVLDERRYRRLQKAEKRELEMKTVGEKFDDPSASSTTPQIASGRPQPVVPTRPRKEPVLLSDRELEPKAEAEYEHEHDVTYDLESRLPEITGTSSPNSIELDHIDEVSGNRKRREPSIPFECLICSEEIPIILQQAQEEGKGGLGGGLVLWACDQKDCGALFCIVCAYQYITLHDKSDPKCPACTRQWESMVLWRKRELMIHL</sequence>
<protein>
    <recommendedName>
        <fullName evidence="4">RING-type domain-containing protein</fullName>
    </recommendedName>
</protein>
<name>A0ABZ1CRA3_9TREE</name>
<organism evidence="2 3">
    <name type="scientific">Kwoniella shivajii</name>
    <dbReference type="NCBI Taxonomy" id="564305"/>
    <lineage>
        <taxon>Eukaryota</taxon>
        <taxon>Fungi</taxon>
        <taxon>Dikarya</taxon>
        <taxon>Basidiomycota</taxon>
        <taxon>Agaricomycotina</taxon>
        <taxon>Tremellomycetes</taxon>
        <taxon>Tremellales</taxon>
        <taxon>Cryptococcaceae</taxon>
        <taxon>Kwoniella</taxon>
    </lineage>
</organism>